<keyword evidence="7" id="KW-1133">Transmembrane helix</keyword>
<name>A0A8S4N6M5_OWEFU</name>
<evidence type="ECO:0000256" key="3">
    <source>
        <dbReference type="ARBA" id="ARBA00023157"/>
    </source>
</evidence>
<dbReference type="PANTHER" id="PTHR11177">
    <property type="entry name" value="CHITINASE"/>
    <property type="match status" value="1"/>
</dbReference>
<sequence>MTLSELLSGKRKFIAIGIAVGICVILGISIGVGVHISSQQGGQIGVTENPSNGTTEVPWEITTGIPDRKYIMACYYTNWAQYRPDGYKFFPEDIDPFLCTHLIYAFANMTGNQLSTFEWNDIDMYRRFNALKANNTNLKTLLAVGGWNFGTERFSDMVSTPENIQEFVTTTIDFLRLHGFDGLDLDWEYPAQRGSPPEDKQRFTTLCRELRQGFEDEATRTGRSRLIVSAAVGAGKYAADTSYEIERISEYLDDIFLMLYDMQPTGYKYTGHHSPLYANPVIGDASKDNNVNFSVNYWVANGADPRKLIVGMPTFGRTMNLTFTENHAVGACSNGRGASAPGTREDGYIAYHEICSLLEDGAIEYWDPFQQVPFSVHIPSSRWVGYDNTRSLRIKVEWLKRSGFGGAMVWALALDDFSNVCSLHTGRFPLMNAIKDALLGIN</sequence>
<keyword evidence="7" id="KW-0472">Membrane</keyword>
<evidence type="ECO:0000256" key="1">
    <source>
        <dbReference type="ARBA" id="ARBA00022729"/>
    </source>
</evidence>
<dbReference type="CDD" id="cd02872">
    <property type="entry name" value="GH18_chitolectin_chitotriosidase"/>
    <property type="match status" value="1"/>
</dbReference>
<dbReference type="InterPro" id="IPR050314">
    <property type="entry name" value="Glycosyl_Hydrlase_18"/>
</dbReference>
<accession>A0A8S4N6M5</accession>
<dbReference type="AlphaFoldDB" id="A0A8S4N6M5"/>
<comment type="similarity">
    <text evidence="6">Belongs to the glycosyl hydrolase 18 family.</text>
</comment>
<dbReference type="Gene3D" id="3.10.50.10">
    <property type="match status" value="1"/>
</dbReference>
<keyword evidence="2 5" id="KW-0378">Hydrolase</keyword>
<keyword evidence="4 5" id="KW-0326">Glycosidase</keyword>
<reference evidence="9" key="1">
    <citation type="submission" date="2022-03" db="EMBL/GenBank/DDBJ databases">
        <authorList>
            <person name="Martin C."/>
        </authorList>
    </citation>
    <scope>NUCLEOTIDE SEQUENCE</scope>
</reference>
<dbReference type="EMBL" id="CAIIXF020000002">
    <property type="protein sequence ID" value="CAH1776668.1"/>
    <property type="molecule type" value="Genomic_DNA"/>
</dbReference>
<dbReference type="OrthoDB" id="6130020at2759"/>
<dbReference type="GO" id="GO:0005576">
    <property type="term" value="C:extracellular region"/>
    <property type="evidence" value="ECO:0007669"/>
    <property type="project" value="TreeGrafter"/>
</dbReference>
<dbReference type="InterPro" id="IPR017853">
    <property type="entry name" value="GH"/>
</dbReference>
<evidence type="ECO:0000256" key="7">
    <source>
        <dbReference type="SAM" id="Phobius"/>
    </source>
</evidence>
<evidence type="ECO:0000256" key="2">
    <source>
        <dbReference type="ARBA" id="ARBA00022801"/>
    </source>
</evidence>
<dbReference type="SUPFAM" id="SSF51445">
    <property type="entry name" value="(Trans)glycosidases"/>
    <property type="match status" value="1"/>
</dbReference>
<evidence type="ECO:0000313" key="10">
    <source>
        <dbReference type="Proteomes" id="UP000749559"/>
    </source>
</evidence>
<evidence type="ECO:0000259" key="8">
    <source>
        <dbReference type="PROSITE" id="PS51910"/>
    </source>
</evidence>
<dbReference type="SUPFAM" id="SSF54556">
    <property type="entry name" value="Chitinase insertion domain"/>
    <property type="match status" value="1"/>
</dbReference>
<organism evidence="9 10">
    <name type="scientific">Owenia fusiformis</name>
    <name type="common">Polychaete worm</name>
    <dbReference type="NCBI Taxonomy" id="6347"/>
    <lineage>
        <taxon>Eukaryota</taxon>
        <taxon>Metazoa</taxon>
        <taxon>Spiralia</taxon>
        <taxon>Lophotrochozoa</taxon>
        <taxon>Annelida</taxon>
        <taxon>Polychaeta</taxon>
        <taxon>Sedentaria</taxon>
        <taxon>Canalipalpata</taxon>
        <taxon>Sabellida</taxon>
        <taxon>Oweniida</taxon>
        <taxon>Oweniidae</taxon>
        <taxon>Owenia</taxon>
    </lineage>
</organism>
<dbReference type="FunFam" id="3.10.50.10:FF:000001">
    <property type="entry name" value="Chitinase 3-like 1"/>
    <property type="match status" value="1"/>
</dbReference>
<dbReference type="SMART" id="SM00636">
    <property type="entry name" value="Glyco_18"/>
    <property type="match status" value="1"/>
</dbReference>
<keyword evidence="1" id="KW-0732">Signal</keyword>
<evidence type="ECO:0000256" key="5">
    <source>
        <dbReference type="RuleBase" id="RU000489"/>
    </source>
</evidence>
<dbReference type="PROSITE" id="PS01095">
    <property type="entry name" value="GH18_1"/>
    <property type="match status" value="1"/>
</dbReference>
<dbReference type="PANTHER" id="PTHR11177:SF317">
    <property type="entry name" value="CHITINASE 12-RELATED"/>
    <property type="match status" value="1"/>
</dbReference>
<gene>
    <name evidence="9" type="ORF">OFUS_LOCUS3823</name>
</gene>
<dbReference type="InterPro" id="IPR011583">
    <property type="entry name" value="Chitinase_II/V-like_cat"/>
</dbReference>
<evidence type="ECO:0000313" key="9">
    <source>
        <dbReference type="EMBL" id="CAH1776668.1"/>
    </source>
</evidence>
<protein>
    <recommendedName>
        <fullName evidence="8">GH18 domain-containing protein</fullName>
    </recommendedName>
</protein>
<dbReference type="InterPro" id="IPR029070">
    <property type="entry name" value="Chitinase_insertion_sf"/>
</dbReference>
<feature type="transmembrane region" description="Helical" evidence="7">
    <location>
        <begin position="12"/>
        <end position="34"/>
    </location>
</feature>
<dbReference type="Gene3D" id="3.20.20.80">
    <property type="entry name" value="Glycosidases"/>
    <property type="match status" value="1"/>
</dbReference>
<dbReference type="GO" id="GO:0006032">
    <property type="term" value="P:chitin catabolic process"/>
    <property type="evidence" value="ECO:0007669"/>
    <property type="project" value="TreeGrafter"/>
</dbReference>
<dbReference type="FunFam" id="3.20.20.80:FF:000007">
    <property type="entry name" value="Acidic mammalian chitinase"/>
    <property type="match status" value="1"/>
</dbReference>
<comment type="caution">
    <text evidence="9">The sequence shown here is derived from an EMBL/GenBank/DDBJ whole genome shotgun (WGS) entry which is preliminary data.</text>
</comment>
<keyword evidence="10" id="KW-1185">Reference proteome</keyword>
<proteinExistence type="inferred from homology"/>
<dbReference type="PROSITE" id="PS51910">
    <property type="entry name" value="GH18_2"/>
    <property type="match status" value="1"/>
</dbReference>
<evidence type="ECO:0000256" key="6">
    <source>
        <dbReference type="RuleBase" id="RU004453"/>
    </source>
</evidence>
<dbReference type="GO" id="GO:0005975">
    <property type="term" value="P:carbohydrate metabolic process"/>
    <property type="evidence" value="ECO:0007669"/>
    <property type="project" value="InterPro"/>
</dbReference>
<dbReference type="InterPro" id="IPR001579">
    <property type="entry name" value="Glyco_hydro_18_chit_AS"/>
</dbReference>
<dbReference type="GO" id="GO:0004568">
    <property type="term" value="F:chitinase activity"/>
    <property type="evidence" value="ECO:0007669"/>
    <property type="project" value="TreeGrafter"/>
</dbReference>
<feature type="domain" description="GH18" evidence="8">
    <location>
        <begin position="70"/>
        <end position="441"/>
    </location>
</feature>
<dbReference type="Proteomes" id="UP000749559">
    <property type="component" value="Unassembled WGS sequence"/>
</dbReference>
<dbReference type="GO" id="GO:0008061">
    <property type="term" value="F:chitin binding"/>
    <property type="evidence" value="ECO:0007669"/>
    <property type="project" value="InterPro"/>
</dbReference>
<evidence type="ECO:0000256" key="4">
    <source>
        <dbReference type="ARBA" id="ARBA00023295"/>
    </source>
</evidence>
<dbReference type="Pfam" id="PF00704">
    <property type="entry name" value="Glyco_hydro_18"/>
    <property type="match status" value="1"/>
</dbReference>
<dbReference type="InterPro" id="IPR001223">
    <property type="entry name" value="Glyco_hydro18_cat"/>
</dbReference>
<keyword evidence="3" id="KW-1015">Disulfide bond</keyword>
<keyword evidence="7" id="KW-0812">Transmembrane</keyword>